<dbReference type="FunCoup" id="A0A3N4LU09">
    <property type="interactions" value="126"/>
</dbReference>
<dbReference type="PANTHER" id="PTHR12604:SF4">
    <property type="entry name" value="X-RAY REPAIR CROSS-COMPLEMENTING PROTEIN 5"/>
    <property type="match status" value="1"/>
</dbReference>
<evidence type="ECO:0000256" key="15">
    <source>
        <dbReference type="ARBA" id="ARBA00023204"/>
    </source>
</evidence>
<keyword evidence="7" id="KW-0547">Nucleotide-binding</keyword>
<dbReference type="STRING" id="1051890.A0A3N4LU09"/>
<dbReference type="GO" id="GO:0016787">
    <property type="term" value="F:hydrolase activity"/>
    <property type="evidence" value="ECO:0007669"/>
    <property type="project" value="UniProtKB-KW"/>
</dbReference>
<keyword evidence="23" id="KW-1185">Reference proteome</keyword>
<evidence type="ECO:0000256" key="4">
    <source>
        <dbReference type="ARBA" id="ARBA00012551"/>
    </source>
</evidence>
<evidence type="ECO:0000313" key="22">
    <source>
        <dbReference type="EMBL" id="RPB24131.1"/>
    </source>
</evidence>
<dbReference type="InterPro" id="IPR036494">
    <property type="entry name" value="Ku_C_sf"/>
</dbReference>
<dbReference type="FunFam" id="1.10.1600.10:FF:000002">
    <property type="entry name" value="X-ray repair cross-complementing protein 5"/>
    <property type="match status" value="1"/>
</dbReference>
<evidence type="ECO:0000256" key="20">
    <source>
        <dbReference type="SAM" id="MobiDB-lite"/>
    </source>
</evidence>
<dbReference type="SUPFAM" id="SSF101420">
    <property type="entry name" value="C-terminal domain of Ku80"/>
    <property type="match status" value="1"/>
</dbReference>
<dbReference type="GO" id="GO:0005524">
    <property type="term" value="F:ATP binding"/>
    <property type="evidence" value="ECO:0007669"/>
    <property type="project" value="UniProtKB-KW"/>
</dbReference>
<dbReference type="Gene3D" id="2.40.290.10">
    <property type="match status" value="1"/>
</dbReference>
<dbReference type="GO" id="GO:0006310">
    <property type="term" value="P:DNA recombination"/>
    <property type="evidence" value="ECO:0007669"/>
    <property type="project" value="UniProtKB-KW"/>
</dbReference>
<keyword evidence="12" id="KW-0779">Telomere</keyword>
<feature type="domain" description="Ku" evidence="21">
    <location>
        <begin position="311"/>
        <end position="446"/>
    </location>
</feature>
<dbReference type="CDD" id="cd00873">
    <property type="entry name" value="KU80"/>
    <property type="match status" value="1"/>
</dbReference>
<reference evidence="22 23" key="1">
    <citation type="journal article" date="2018" name="Nat. Ecol. Evol.">
        <title>Pezizomycetes genomes reveal the molecular basis of ectomycorrhizal truffle lifestyle.</title>
        <authorList>
            <person name="Murat C."/>
            <person name="Payen T."/>
            <person name="Noel B."/>
            <person name="Kuo A."/>
            <person name="Morin E."/>
            <person name="Chen J."/>
            <person name="Kohler A."/>
            <person name="Krizsan K."/>
            <person name="Balestrini R."/>
            <person name="Da Silva C."/>
            <person name="Montanini B."/>
            <person name="Hainaut M."/>
            <person name="Levati E."/>
            <person name="Barry K.W."/>
            <person name="Belfiori B."/>
            <person name="Cichocki N."/>
            <person name="Clum A."/>
            <person name="Dockter R.B."/>
            <person name="Fauchery L."/>
            <person name="Guy J."/>
            <person name="Iotti M."/>
            <person name="Le Tacon F."/>
            <person name="Lindquist E.A."/>
            <person name="Lipzen A."/>
            <person name="Malagnac F."/>
            <person name="Mello A."/>
            <person name="Molinier V."/>
            <person name="Miyauchi S."/>
            <person name="Poulain J."/>
            <person name="Riccioni C."/>
            <person name="Rubini A."/>
            <person name="Sitrit Y."/>
            <person name="Splivallo R."/>
            <person name="Traeger S."/>
            <person name="Wang M."/>
            <person name="Zifcakova L."/>
            <person name="Wipf D."/>
            <person name="Zambonelli A."/>
            <person name="Paolocci F."/>
            <person name="Nowrousian M."/>
            <person name="Ottonello S."/>
            <person name="Baldrian P."/>
            <person name="Spatafora J.W."/>
            <person name="Henrissat B."/>
            <person name="Nagy L.G."/>
            <person name="Aury J.M."/>
            <person name="Wincker P."/>
            <person name="Grigoriev I.V."/>
            <person name="Bonfante P."/>
            <person name="Martin F.M."/>
        </authorList>
    </citation>
    <scope>NUCLEOTIDE SEQUENCE [LARGE SCALE GENOMIC DNA]</scope>
    <source>
        <strain evidence="22 23">ATCC MYA-4762</strain>
    </source>
</reference>
<evidence type="ECO:0000256" key="12">
    <source>
        <dbReference type="ARBA" id="ARBA00022895"/>
    </source>
</evidence>
<evidence type="ECO:0000256" key="3">
    <source>
        <dbReference type="ARBA" id="ARBA00007726"/>
    </source>
</evidence>
<sequence>MADKQASVYIVDVGCSMGEKHNGRDETDLEFAMRWVWDKITSTVMTERKTDTIGVVGLRTDATNNELESDPNYHHISLLNPIQQFLMPQLRAVRESIQPSKTNQGDGISAIVIAIQMIVKYCKKLKYTRNIYLVTNGTGPFDPDGIAEIVAQIKNEGINLTILGVDFDDEEFGFKEEDKDEQKKEVEGFLKNVVEQCGGVCGTLAEAVEELARPRLKKVRPVPSYKGTLTLGDYLKDDTAMNLEVERYPRTMIAKPMSSSSFVQKSKPEEEDRGGPSVRREIKEDEDGKKMSYVKNERTYLVQDEMEEGGKKEVDRDVLEKGYMYGRAVVPISSTDESITTLETNSSYEILGFIPRQGYERYFSMSTTCVVVPQKGNRKAAMALSSLIRALYELDNYILARLVTKKDKPPVMVVMAPLIEPDFEALIDIPFLEDVRQYRFPPLDSVKTITGKVLDKHRNLPTDEMYDAMGEYVEKMDLSTFGRDDDGNPTDYAPPEDTFSPVLHRIDQVVRWRAIHPDDPIPPASDILTKYSHPPQELLEQAQKPLDRLIEASCVKKVPPKVRGKRDREQPKPMSGLNVDELLRSEDSARPANKKAKISSNNAIPEFKQSLVMHSSIEEIKGTCSQMAALIKEAITTSFADLLYDKAADMMRVMREELVELDEPEVYNEFLRDLKKEILAGNLGGNRVDMWKEVRKNKLGLLTSSESERSEVTEEMAKEVCEIFLFLPRFLISSCLVWYLGFINIVDFSF</sequence>
<keyword evidence="14" id="KW-0233">DNA recombination</keyword>
<evidence type="ECO:0000256" key="16">
    <source>
        <dbReference type="ARBA" id="ARBA00023242"/>
    </source>
</evidence>
<keyword evidence="11" id="KW-0067">ATP-binding</keyword>
<gene>
    <name evidence="22" type="ORF">L211DRAFT_785879</name>
</gene>
<dbReference type="InParanoid" id="A0A3N4LU09"/>
<proteinExistence type="inferred from homology"/>
<evidence type="ECO:0000256" key="6">
    <source>
        <dbReference type="ARBA" id="ARBA00022454"/>
    </source>
</evidence>
<dbReference type="PIRSF" id="PIRSF016570">
    <property type="entry name" value="Ku80"/>
    <property type="match status" value="1"/>
</dbReference>
<comment type="similarity">
    <text evidence="3">Belongs to the ku80 family.</text>
</comment>
<dbReference type="GO" id="GO:0000781">
    <property type="term" value="C:chromosome, telomeric region"/>
    <property type="evidence" value="ECO:0007669"/>
    <property type="project" value="UniProtKB-SubCell"/>
</dbReference>
<dbReference type="InterPro" id="IPR036465">
    <property type="entry name" value="vWFA_dom_sf"/>
</dbReference>
<name>A0A3N4LU09_9PEZI</name>
<organism evidence="22 23">
    <name type="scientific">Terfezia boudieri ATCC MYA-4762</name>
    <dbReference type="NCBI Taxonomy" id="1051890"/>
    <lineage>
        <taxon>Eukaryota</taxon>
        <taxon>Fungi</taxon>
        <taxon>Dikarya</taxon>
        <taxon>Ascomycota</taxon>
        <taxon>Pezizomycotina</taxon>
        <taxon>Pezizomycetes</taxon>
        <taxon>Pezizales</taxon>
        <taxon>Pezizaceae</taxon>
        <taxon>Terfezia</taxon>
    </lineage>
</organism>
<dbReference type="FunFam" id="3.40.50.410:FF:000073">
    <property type="entry name" value="ATP-dependent DNA helicase II subunit 2"/>
    <property type="match status" value="1"/>
</dbReference>
<evidence type="ECO:0000256" key="10">
    <source>
        <dbReference type="ARBA" id="ARBA00022806"/>
    </source>
</evidence>
<dbReference type="Pfam" id="PF08785">
    <property type="entry name" value="Ku_PK_bind"/>
    <property type="match status" value="1"/>
</dbReference>
<keyword evidence="6" id="KW-0158">Chromosome</keyword>
<dbReference type="EMBL" id="ML121543">
    <property type="protein sequence ID" value="RPB24131.1"/>
    <property type="molecule type" value="Genomic_DNA"/>
</dbReference>
<dbReference type="PANTHER" id="PTHR12604">
    <property type="entry name" value="KU AUTOANTIGEN DNA HELICASE"/>
    <property type="match status" value="1"/>
</dbReference>
<dbReference type="GO" id="GO:0003678">
    <property type="term" value="F:DNA helicase activity"/>
    <property type="evidence" value="ECO:0007669"/>
    <property type="project" value="UniProtKB-EC"/>
</dbReference>
<keyword evidence="16" id="KW-0539">Nucleus</keyword>
<protein>
    <recommendedName>
        <fullName evidence="5">ATP-dependent DNA helicase II subunit 2</fullName>
        <ecNumber evidence="4">3.6.4.12</ecNumber>
    </recommendedName>
    <alternativeName>
        <fullName evidence="18">ATP-dependent DNA helicase II subunit Ku80</fullName>
    </alternativeName>
</protein>
<dbReference type="GO" id="GO:0043564">
    <property type="term" value="C:Ku70:Ku80 complex"/>
    <property type="evidence" value="ECO:0007669"/>
    <property type="project" value="InterPro"/>
</dbReference>
<evidence type="ECO:0000256" key="2">
    <source>
        <dbReference type="ARBA" id="ARBA00004574"/>
    </source>
</evidence>
<keyword evidence="9" id="KW-0378">Hydrolase</keyword>
<evidence type="ECO:0000256" key="1">
    <source>
        <dbReference type="ARBA" id="ARBA00004123"/>
    </source>
</evidence>
<evidence type="ECO:0000256" key="14">
    <source>
        <dbReference type="ARBA" id="ARBA00023172"/>
    </source>
</evidence>
<accession>A0A3N4LU09</accession>
<dbReference type="EC" id="3.6.4.12" evidence="4"/>
<dbReference type="InterPro" id="IPR016194">
    <property type="entry name" value="SPOC-like_C_dom_sf"/>
</dbReference>
<evidence type="ECO:0000256" key="5">
    <source>
        <dbReference type="ARBA" id="ARBA00021792"/>
    </source>
</evidence>
<dbReference type="GO" id="GO:0003690">
    <property type="term" value="F:double-stranded DNA binding"/>
    <property type="evidence" value="ECO:0007669"/>
    <property type="project" value="TreeGrafter"/>
</dbReference>
<dbReference type="GO" id="GO:0006303">
    <property type="term" value="P:double-strand break repair via nonhomologous end joining"/>
    <property type="evidence" value="ECO:0007669"/>
    <property type="project" value="InterPro"/>
</dbReference>
<dbReference type="InterPro" id="IPR024193">
    <property type="entry name" value="Ku80"/>
</dbReference>
<dbReference type="AlphaFoldDB" id="A0A3N4LU09"/>
<dbReference type="Gene3D" id="3.40.50.410">
    <property type="entry name" value="von Willebrand factor, type A domain"/>
    <property type="match status" value="1"/>
</dbReference>
<evidence type="ECO:0000256" key="11">
    <source>
        <dbReference type="ARBA" id="ARBA00022840"/>
    </source>
</evidence>
<dbReference type="OrthoDB" id="30826at2759"/>
<evidence type="ECO:0000256" key="13">
    <source>
        <dbReference type="ARBA" id="ARBA00023125"/>
    </source>
</evidence>
<dbReference type="GO" id="GO:0000723">
    <property type="term" value="P:telomere maintenance"/>
    <property type="evidence" value="ECO:0007669"/>
    <property type="project" value="InterPro"/>
</dbReference>
<evidence type="ECO:0000256" key="18">
    <source>
        <dbReference type="ARBA" id="ARBA00031847"/>
    </source>
</evidence>
<dbReference type="Proteomes" id="UP000267821">
    <property type="component" value="Unassembled WGS sequence"/>
</dbReference>
<dbReference type="GO" id="GO:0042162">
    <property type="term" value="F:telomeric DNA binding"/>
    <property type="evidence" value="ECO:0007669"/>
    <property type="project" value="InterPro"/>
</dbReference>
<dbReference type="Gene3D" id="1.10.1600.10">
    <property type="match status" value="1"/>
</dbReference>
<dbReference type="GO" id="GO:0003684">
    <property type="term" value="F:damaged DNA binding"/>
    <property type="evidence" value="ECO:0007669"/>
    <property type="project" value="InterPro"/>
</dbReference>
<feature type="region of interest" description="Disordered" evidence="20">
    <location>
        <begin position="256"/>
        <end position="289"/>
    </location>
</feature>
<dbReference type="SUPFAM" id="SSF100939">
    <property type="entry name" value="SPOC domain-like"/>
    <property type="match status" value="1"/>
</dbReference>
<dbReference type="Pfam" id="PF02735">
    <property type="entry name" value="Ku"/>
    <property type="match status" value="1"/>
</dbReference>
<comment type="function">
    <text evidence="17">Single-stranded DNA-dependent ATP-dependent helicase. Involved in non-homologous end joining (NHEJ) DNA double strand break repair. DNA-binding is sequence-independent but has a high affinity to nicks in double-stranded DNA and to the ends of duplex DNA. Binds to naturally occurring chromosomal ends, and therefore provides chromosomal end protection. Required also for telomere recombination to repair telomeric ends in the absence of telomerase. KU70, of the KU70/KU80 heterodimer, binds to the stem loop of TLC1, the RNA component of telomerase. Involved in telomere maintenance. Interacts with telomeric repeats and subtelomeric sequences thereby controlling telomere length and protecting against subtelomeric rearrangement. Maintains telomeric chromatin, which is involved in silencing the expression of genes located at the telomere. Required for mating-type switching.</text>
</comment>
<evidence type="ECO:0000256" key="17">
    <source>
        <dbReference type="ARBA" id="ARBA00024890"/>
    </source>
</evidence>
<dbReference type="InterPro" id="IPR006164">
    <property type="entry name" value="DNA_bd_Ku70/Ku80"/>
</dbReference>
<evidence type="ECO:0000256" key="8">
    <source>
        <dbReference type="ARBA" id="ARBA00022763"/>
    </source>
</evidence>
<evidence type="ECO:0000313" key="23">
    <source>
        <dbReference type="Proteomes" id="UP000267821"/>
    </source>
</evidence>
<feature type="compositionally biased region" description="Basic and acidic residues" evidence="20">
    <location>
        <begin position="266"/>
        <end position="289"/>
    </location>
</feature>
<keyword evidence="8" id="KW-0227">DNA damage</keyword>
<evidence type="ECO:0000256" key="19">
    <source>
        <dbReference type="ARBA" id="ARBA00047995"/>
    </source>
</evidence>
<evidence type="ECO:0000259" key="21">
    <source>
        <dbReference type="SMART" id="SM00559"/>
    </source>
</evidence>
<keyword evidence="13" id="KW-0238">DNA-binding</keyword>
<dbReference type="Gene3D" id="1.25.40.240">
    <property type="entry name" value="Ku, C-terminal domain"/>
    <property type="match status" value="1"/>
</dbReference>
<evidence type="ECO:0000256" key="9">
    <source>
        <dbReference type="ARBA" id="ARBA00022801"/>
    </source>
</evidence>
<dbReference type="InterPro" id="IPR014893">
    <property type="entry name" value="Ku_PK_bind"/>
</dbReference>
<evidence type="ECO:0000256" key="7">
    <source>
        <dbReference type="ARBA" id="ARBA00022741"/>
    </source>
</evidence>
<dbReference type="SUPFAM" id="SSF53300">
    <property type="entry name" value="vWA-like"/>
    <property type="match status" value="1"/>
</dbReference>
<comment type="subcellular location">
    <subcellularLocation>
        <location evidence="2">Chromosome</location>
        <location evidence="2">Telomere</location>
    </subcellularLocation>
    <subcellularLocation>
        <location evidence="1">Nucleus</location>
    </subcellularLocation>
</comment>
<comment type="catalytic activity">
    <reaction evidence="19">
        <text>ATP + H2O = ADP + phosphate + H(+)</text>
        <dbReference type="Rhea" id="RHEA:13065"/>
        <dbReference type="ChEBI" id="CHEBI:15377"/>
        <dbReference type="ChEBI" id="CHEBI:15378"/>
        <dbReference type="ChEBI" id="CHEBI:30616"/>
        <dbReference type="ChEBI" id="CHEBI:43474"/>
        <dbReference type="ChEBI" id="CHEBI:456216"/>
        <dbReference type="EC" id="3.6.4.12"/>
    </reaction>
</comment>
<keyword evidence="15" id="KW-0234">DNA repair</keyword>
<dbReference type="SMART" id="SM00559">
    <property type="entry name" value="Ku78"/>
    <property type="match status" value="1"/>
</dbReference>
<keyword evidence="10 22" id="KW-0347">Helicase</keyword>